<accession>A0A0W8FVR1</accession>
<dbReference type="SUPFAM" id="SSF55424">
    <property type="entry name" value="FAD/NAD-linked reductases, dimerisation (C-terminal) domain"/>
    <property type="match status" value="1"/>
</dbReference>
<dbReference type="Pfam" id="PF02852">
    <property type="entry name" value="Pyr_redox_dim"/>
    <property type="match status" value="1"/>
</dbReference>
<dbReference type="InterPro" id="IPR016156">
    <property type="entry name" value="FAD/NAD-linked_Rdtase_dimer_sf"/>
</dbReference>
<proteinExistence type="inferred from homology"/>
<evidence type="ECO:0000259" key="5">
    <source>
        <dbReference type="Pfam" id="PF02852"/>
    </source>
</evidence>
<dbReference type="AlphaFoldDB" id="A0A0W8FVR1"/>
<evidence type="ECO:0000256" key="3">
    <source>
        <dbReference type="ARBA" id="ARBA00022630"/>
    </source>
</evidence>
<dbReference type="PRINTS" id="PR00411">
    <property type="entry name" value="PNDRDTASEI"/>
</dbReference>
<dbReference type="InterPro" id="IPR023753">
    <property type="entry name" value="FAD/NAD-binding_dom"/>
</dbReference>
<organism evidence="7">
    <name type="scientific">hydrocarbon metagenome</name>
    <dbReference type="NCBI Taxonomy" id="938273"/>
    <lineage>
        <taxon>unclassified sequences</taxon>
        <taxon>metagenomes</taxon>
        <taxon>ecological metagenomes</taxon>
    </lineage>
</organism>
<comment type="cofactor">
    <cofactor evidence="1">
        <name>FAD</name>
        <dbReference type="ChEBI" id="CHEBI:57692"/>
    </cofactor>
</comment>
<dbReference type="PRINTS" id="PR00368">
    <property type="entry name" value="FADPNR"/>
</dbReference>
<sequence>MRKQEIIVVGGNAAGPSAAAKAKRVSPDANVKMFEAGPFISTGTCELPYLFGGLIDDHSKLVFYSPEEFYEEKKVAVFTNHFVESINRNEKKIFVVNKNDNTKIDIPYDKLILATGSKAKIPQNLTSIKNLFTLKSMTDYLAINNYLSSNAVKNIVILGAGYIGIETAENLKALNYNIHLVEKANLPMPSSEQEISSLVKNIIEKENIELHLGIIDMKFNIRNEKIYSINLDGRIIESCMVISSIGVAPNSQLAISANLSIGDFNGIKVDGKLTTSDPNIYAAGDCIEIKNAVTNKNDYLPLATLAHSQGHIAGTNAAGGNQFYNPVVKNAAVKIFENVLVSVGLSSGRAIESGFRVNSVDAVVPNLVKVMPESANTYGKIIYEEKTGRILGAEFFGKSEVIGYGDLISALISQKEKINFLDKIHYNYTPPNSPFINILSVLGRKAEK</sequence>
<dbReference type="InterPro" id="IPR004099">
    <property type="entry name" value="Pyr_nucl-diS_OxRdtase_dimer"/>
</dbReference>
<evidence type="ECO:0000256" key="4">
    <source>
        <dbReference type="ARBA" id="ARBA00022827"/>
    </source>
</evidence>
<dbReference type="PANTHER" id="PTHR43429">
    <property type="entry name" value="PYRIDINE NUCLEOTIDE-DISULFIDE OXIDOREDUCTASE DOMAIN-CONTAINING"/>
    <property type="match status" value="1"/>
</dbReference>
<comment type="similarity">
    <text evidence="2">Belongs to the class-III pyridine nucleotide-disulfide oxidoreductase family.</text>
</comment>
<feature type="domain" description="Pyridine nucleotide-disulphide oxidoreductase dimerisation" evidence="5">
    <location>
        <begin position="337"/>
        <end position="403"/>
    </location>
</feature>
<evidence type="ECO:0000256" key="2">
    <source>
        <dbReference type="ARBA" id="ARBA00009130"/>
    </source>
</evidence>
<keyword evidence="3" id="KW-0285">Flavoprotein</keyword>
<evidence type="ECO:0000256" key="1">
    <source>
        <dbReference type="ARBA" id="ARBA00001974"/>
    </source>
</evidence>
<evidence type="ECO:0000259" key="6">
    <source>
        <dbReference type="Pfam" id="PF07992"/>
    </source>
</evidence>
<feature type="domain" description="FAD/NAD(P)-binding" evidence="6">
    <location>
        <begin position="5"/>
        <end position="310"/>
    </location>
</feature>
<dbReference type="SUPFAM" id="SSF51905">
    <property type="entry name" value="FAD/NAD(P)-binding domain"/>
    <property type="match status" value="2"/>
</dbReference>
<reference evidence="7" key="1">
    <citation type="journal article" date="2015" name="Proc. Natl. Acad. Sci. U.S.A.">
        <title>Networks of energetic and metabolic interactions define dynamics in microbial communities.</title>
        <authorList>
            <person name="Embree M."/>
            <person name="Liu J.K."/>
            <person name="Al-Bassam M.M."/>
            <person name="Zengler K."/>
        </authorList>
    </citation>
    <scope>NUCLEOTIDE SEQUENCE</scope>
</reference>
<name>A0A0W8FVR1_9ZZZZ</name>
<comment type="caution">
    <text evidence="7">The sequence shown here is derived from an EMBL/GenBank/DDBJ whole genome shotgun (WGS) entry which is preliminary data.</text>
</comment>
<gene>
    <name evidence="7" type="ORF">ASZ90_005267</name>
</gene>
<keyword evidence="4" id="KW-0274">FAD</keyword>
<protein>
    <submittedName>
        <fullName evidence="7">Fad-dependent pyridine nucleotide-disulfide oxidoreductase</fullName>
    </submittedName>
</protein>
<dbReference type="Gene3D" id="3.50.50.60">
    <property type="entry name" value="FAD/NAD(P)-binding domain"/>
    <property type="match status" value="2"/>
</dbReference>
<dbReference type="InterPro" id="IPR036188">
    <property type="entry name" value="FAD/NAD-bd_sf"/>
</dbReference>
<evidence type="ECO:0000313" key="7">
    <source>
        <dbReference type="EMBL" id="KUG24924.1"/>
    </source>
</evidence>
<dbReference type="Pfam" id="PF07992">
    <property type="entry name" value="Pyr_redox_2"/>
    <property type="match status" value="1"/>
</dbReference>
<dbReference type="EMBL" id="LNQE01000798">
    <property type="protein sequence ID" value="KUG24924.1"/>
    <property type="molecule type" value="Genomic_DNA"/>
</dbReference>
<dbReference type="InterPro" id="IPR050260">
    <property type="entry name" value="FAD-bd_OxRdtase"/>
</dbReference>
<dbReference type="GO" id="GO:0016491">
    <property type="term" value="F:oxidoreductase activity"/>
    <property type="evidence" value="ECO:0007669"/>
    <property type="project" value="InterPro"/>
</dbReference>